<protein>
    <submittedName>
        <fullName evidence="1">Uncharacterized protein</fullName>
    </submittedName>
</protein>
<accession>A0A0B6Y9U6</accession>
<reference evidence="1" key="1">
    <citation type="submission" date="2014-12" db="EMBL/GenBank/DDBJ databases">
        <title>Insight into the proteome of Arion vulgaris.</title>
        <authorList>
            <person name="Aradska J."/>
            <person name="Bulat T."/>
            <person name="Smidak R."/>
            <person name="Sarate P."/>
            <person name="Gangsoo J."/>
            <person name="Sialana F."/>
            <person name="Bilban M."/>
            <person name="Lubec G."/>
        </authorList>
    </citation>
    <scope>NUCLEOTIDE SEQUENCE</scope>
    <source>
        <tissue evidence="1">Skin</tissue>
    </source>
</reference>
<sequence>MLIVTLSGWLYISDVIHVHCMSQHWSGQRLFISTETKFTKNFNETVQFTCKISHQSTVIVGSMNFIHVIHRSPRFRCMLHFSSPDVLFVEPSYIKDVLFSSQVYKYVSPSFNFLHISLLNLLCPV</sequence>
<name>A0A0B6Y9U6_9EUPU</name>
<dbReference type="AlphaFoldDB" id="A0A0B6Y9U6"/>
<organism evidence="1">
    <name type="scientific">Arion vulgaris</name>
    <dbReference type="NCBI Taxonomy" id="1028688"/>
    <lineage>
        <taxon>Eukaryota</taxon>
        <taxon>Metazoa</taxon>
        <taxon>Spiralia</taxon>
        <taxon>Lophotrochozoa</taxon>
        <taxon>Mollusca</taxon>
        <taxon>Gastropoda</taxon>
        <taxon>Heterobranchia</taxon>
        <taxon>Euthyneura</taxon>
        <taxon>Panpulmonata</taxon>
        <taxon>Eupulmonata</taxon>
        <taxon>Stylommatophora</taxon>
        <taxon>Helicina</taxon>
        <taxon>Arionoidea</taxon>
        <taxon>Arionidae</taxon>
        <taxon>Arion</taxon>
    </lineage>
</organism>
<evidence type="ECO:0000313" key="1">
    <source>
        <dbReference type="EMBL" id="CEK53117.1"/>
    </source>
</evidence>
<gene>
    <name evidence="1" type="primary">ORF19136</name>
</gene>
<proteinExistence type="predicted"/>
<dbReference type="EMBL" id="HACG01006252">
    <property type="protein sequence ID" value="CEK53117.1"/>
    <property type="molecule type" value="Transcribed_RNA"/>
</dbReference>